<dbReference type="SUPFAM" id="SSF53850">
    <property type="entry name" value="Periplasmic binding protein-like II"/>
    <property type="match status" value="1"/>
</dbReference>
<keyword evidence="2" id="KW-0805">Transcription regulation</keyword>
<evidence type="ECO:0000256" key="3">
    <source>
        <dbReference type="ARBA" id="ARBA00023125"/>
    </source>
</evidence>
<dbReference type="InterPro" id="IPR000847">
    <property type="entry name" value="LysR_HTH_N"/>
</dbReference>
<evidence type="ECO:0000256" key="1">
    <source>
        <dbReference type="ARBA" id="ARBA00009437"/>
    </source>
</evidence>
<dbReference type="PROSITE" id="PS50931">
    <property type="entry name" value="HTH_LYSR"/>
    <property type="match status" value="1"/>
</dbReference>
<dbReference type="PANTHER" id="PTHR30419:SF31">
    <property type="entry name" value="BLR3139 PROTEIN"/>
    <property type="match status" value="1"/>
</dbReference>
<dbReference type="Pfam" id="PF03466">
    <property type="entry name" value="LysR_substrate"/>
    <property type="match status" value="1"/>
</dbReference>
<dbReference type="PANTHER" id="PTHR30419">
    <property type="entry name" value="HTH-TYPE TRANSCRIPTIONAL REGULATOR YBHD"/>
    <property type="match status" value="1"/>
</dbReference>
<evidence type="ECO:0000313" key="6">
    <source>
        <dbReference type="EMBL" id="PJE33956.1"/>
    </source>
</evidence>
<dbReference type="InterPro" id="IPR050950">
    <property type="entry name" value="HTH-type_LysR_regulators"/>
</dbReference>
<dbReference type="InterPro" id="IPR036390">
    <property type="entry name" value="WH_DNA-bd_sf"/>
</dbReference>
<dbReference type="AlphaFoldDB" id="A0A2M8ITV0"/>
<dbReference type="SUPFAM" id="SSF46785">
    <property type="entry name" value="Winged helix' DNA-binding domain"/>
    <property type="match status" value="1"/>
</dbReference>
<evidence type="ECO:0000256" key="4">
    <source>
        <dbReference type="ARBA" id="ARBA00023163"/>
    </source>
</evidence>
<dbReference type="CDD" id="cd05466">
    <property type="entry name" value="PBP2_LTTR_substrate"/>
    <property type="match status" value="1"/>
</dbReference>
<dbReference type="GO" id="GO:0003677">
    <property type="term" value="F:DNA binding"/>
    <property type="evidence" value="ECO:0007669"/>
    <property type="project" value="UniProtKB-KW"/>
</dbReference>
<dbReference type="InterPro" id="IPR036388">
    <property type="entry name" value="WH-like_DNA-bd_sf"/>
</dbReference>
<dbReference type="Gene3D" id="3.40.190.290">
    <property type="match status" value="1"/>
</dbReference>
<evidence type="ECO:0000259" key="5">
    <source>
        <dbReference type="PROSITE" id="PS50931"/>
    </source>
</evidence>
<accession>A0A2M8ITV0</accession>
<dbReference type="GO" id="GO:0003700">
    <property type="term" value="F:DNA-binding transcription factor activity"/>
    <property type="evidence" value="ECO:0007669"/>
    <property type="project" value="InterPro"/>
</dbReference>
<evidence type="ECO:0000256" key="2">
    <source>
        <dbReference type="ARBA" id="ARBA00023015"/>
    </source>
</evidence>
<keyword evidence="4" id="KW-0804">Transcription</keyword>
<name>A0A2M8ITV0_9RHOB</name>
<evidence type="ECO:0000313" key="7">
    <source>
        <dbReference type="Proteomes" id="UP000231553"/>
    </source>
</evidence>
<dbReference type="EMBL" id="PGTB01000272">
    <property type="protein sequence ID" value="PJE33956.1"/>
    <property type="molecule type" value="Genomic_DNA"/>
</dbReference>
<keyword evidence="3" id="KW-0238">DNA-binding</keyword>
<dbReference type="InterPro" id="IPR005119">
    <property type="entry name" value="LysR_subst-bd"/>
</dbReference>
<dbReference type="FunFam" id="1.10.10.10:FF:000001">
    <property type="entry name" value="LysR family transcriptional regulator"/>
    <property type="match status" value="1"/>
</dbReference>
<sequence length="296" mass="32349">MLQKLEMFIAVANEEHFGRAAASLGITQPTLSSGIKQLEDQLGVQLVIRGSRYGGLTPEGQSALVWARRIVGDARQLREEMRYKRHGLAGRLRIAVIPTALTWAAQITARFSEKHPKVRFTILSRPSAEILTMLENLDVDAGISYLDNEPMGRVSSEALYTERYMLVCSPTSPFAGQRSVDWAALEGQKLCLLTPDMQNRRIINANFAEAGIAPEALIESNSTVVLVAHVQTGGWVTVLPSDIAAFLSGGKDLEAIPLTGTQSEHAVGLVAPYREPHTPVLDALLAEARRMSEIPR</sequence>
<gene>
    <name evidence="6" type="ORF">CVM52_24770</name>
</gene>
<comment type="caution">
    <text evidence="6">The sequence shown here is derived from an EMBL/GenBank/DDBJ whole genome shotgun (WGS) entry which is preliminary data.</text>
</comment>
<reference evidence="6 7" key="1">
    <citation type="journal article" date="2018" name="Int. J. Syst. Evol. Microbiol.">
        <title>Pseudooceanicola lipolyticus sp. nov., a marine alphaproteobacterium, reclassification of Oceanicola flagellatus as Pseudooceanicola flagellatus comb. nov. and emended description of the genus Pseudooceanicola.</title>
        <authorList>
            <person name="Huang M.-M."/>
            <person name="Guo L.-L."/>
            <person name="Wu Y.-H."/>
            <person name="Lai Q.-L."/>
            <person name="Shao Z.-Z."/>
            <person name="Wang C.-S."/>
            <person name="Wu M."/>
            <person name="Xu X.-W."/>
        </authorList>
    </citation>
    <scope>NUCLEOTIDE SEQUENCE [LARGE SCALE GENOMIC DNA]</scope>
    <source>
        <strain evidence="6 7">157</strain>
    </source>
</reference>
<dbReference type="RefSeq" id="WP_100164952.1">
    <property type="nucleotide sequence ID" value="NZ_PGTB01000272.1"/>
</dbReference>
<dbReference type="Pfam" id="PF00126">
    <property type="entry name" value="HTH_1"/>
    <property type="match status" value="1"/>
</dbReference>
<keyword evidence="7" id="KW-1185">Reference proteome</keyword>
<dbReference type="Gene3D" id="1.10.10.10">
    <property type="entry name" value="Winged helix-like DNA-binding domain superfamily/Winged helix DNA-binding domain"/>
    <property type="match status" value="1"/>
</dbReference>
<protein>
    <submittedName>
        <fullName evidence="6">LysR family transcriptional regulator</fullName>
    </submittedName>
</protein>
<dbReference type="OrthoDB" id="9815174at2"/>
<proteinExistence type="inferred from homology"/>
<comment type="similarity">
    <text evidence="1">Belongs to the LysR transcriptional regulatory family.</text>
</comment>
<feature type="domain" description="HTH lysR-type" evidence="5">
    <location>
        <begin position="1"/>
        <end position="57"/>
    </location>
</feature>
<dbReference type="PRINTS" id="PR00039">
    <property type="entry name" value="HTHLYSR"/>
</dbReference>
<dbReference type="Proteomes" id="UP000231553">
    <property type="component" value="Unassembled WGS sequence"/>
</dbReference>
<dbReference type="GO" id="GO:0005829">
    <property type="term" value="C:cytosol"/>
    <property type="evidence" value="ECO:0007669"/>
    <property type="project" value="TreeGrafter"/>
</dbReference>
<organism evidence="6 7">
    <name type="scientific">Pseudooceanicola lipolyticus</name>
    <dbReference type="NCBI Taxonomy" id="2029104"/>
    <lineage>
        <taxon>Bacteria</taxon>
        <taxon>Pseudomonadati</taxon>
        <taxon>Pseudomonadota</taxon>
        <taxon>Alphaproteobacteria</taxon>
        <taxon>Rhodobacterales</taxon>
        <taxon>Paracoccaceae</taxon>
        <taxon>Pseudooceanicola</taxon>
    </lineage>
</organism>